<proteinExistence type="predicted"/>
<dbReference type="AlphaFoldDB" id="A0A0F9PXB0"/>
<dbReference type="EMBL" id="LAZR01002080">
    <property type="protein sequence ID" value="KKN34859.1"/>
    <property type="molecule type" value="Genomic_DNA"/>
</dbReference>
<comment type="caution">
    <text evidence="1">The sequence shown here is derived from an EMBL/GenBank/DDBJ whole genome shotgun (WGS) entry which is preliminary data.</text>
</comment>
<protein>
    <submittedName>
        <fullName evidence="1">Uncharacterized protein</fullName>
    </submittedName>
</protein>
<name>A0A0F9PXB0_9ZZZZ</name>
<gene>
    <name evidence="1" type="ORF">LCGC14_0789630</name>
</gene>
<sequence>MREEKMERCEIFVKEKEEINFFKPPELHVGGFDVLNEMSKLKRKFDFLKREYFQNLYNPLIQFVKKGGKIIEDIKDILFIDNENYLQILFLVNEPNISKTYRISELIYDIRTKFPDIELDFMVLDEKEEGDEIFNKNYIYHI</sequence>
<organism evidence="1">
    <name type="scientific">marine sediment metagenome</name>
    <dbReference type="NCBI Taxonomy" id="412755"/>
    <lineage>
        <taxon>unclassified sequences</taxon>
        <taxon>metagenomes</taxon>
        <taxon>ecological metagenomes</taxon>
    </lineage>
</organism>
<evidence type="ECO:0000313" key="1">
    <source>
        <dbReference type="EMBL" id="KKN34859.1"/>
    </source>
</evidence>
<reference evidence="1" key="1">
    <citation type="journal article" date="2015" name="Nature">
        <title>Complex archaea that bridge the gap between prokaryotes and eukaryotes.</title>
        <authorList>
            <person name="Spang A."/>
            <person name="Saw J.H."/>
            <person name="Jorgensen S.L."/>
            <person name="Zaremba-Niedzwiedzka K."/>
            <person name="Martijn J."/>
            <person name="Lind A.E."/>
            <person name="van Eijk R."/>
            <person name="Schleper C."/>
            <person name="Guy L."/>
            <person name="Ettema T.J."/>
        </authorList>
    </citation>
    <scope>NUCLEOTIDE SEQUENCE</scope>
</reference>
<accession>A0A0F9PXB0</accession>